<keyword evidence="3" id="KW-1185">Reference proteome</keyword>
<dbReference type="VEuPathDB" id="FungiDB:JI435_307050"/>
<organism evidence="2 3">
    <name type="scientific">Phaeosphaeria nodorum (strain SN15 / ATCC MYA-4574 / FGSC 10173)</name>
    <name type="common">Glume blotch fungus</name>
    <name type="synonym">Parastagonospora nodorum</name>
    <dbReference type="NCBI Taxonomy" id="321614"/>
    <lineage>
        <taxon>Eukaryota</taxon>
        <taxon>Fungi</taxon>
        <taxon>Dikarya</taxon>
        <taxon>Ascomycota</taxon>
        <taxon>Pezizomycotina</taxon>
        <taxon>Dothideomycetes</taxon>
        <taxon>Pleosporomycetidae</taxon>
        <taxon>Pleosporales</taxon>
        <taxon>Pleosporineae</taxon>
        <taxon>Phaeosphaeriaceae</taxon>
        <taxon>Parastagonospora</taxon>
    </lineage>
</organism>
<feature type="region of interest" description="Disordered" evidence="1">
    <location>
        <begin position="26"/>
        <end position="59"/>
    </location>
</feature>
<reference evidence="3" key="1">
    <citation type="journal article" date="2021" name="BMC Genomics">
        <title>Chromosome-level genome assembly and manually-curated proteome of model necrotroph Parastagonospora nodorum Sn15 reveals a genome-wide trove of candidate effector homologs, and redundancy of virulence-related functions within an accessory chromosome.</title>
        <authorList>
            <person name="Bertazzoni S."/>
            <person name="Jones D.A.B."/>
            <person name="Phan H.T."/>
            <person name="Tan K.-C."/>
            <person name="Hane J.K."/>
        </authorList>
    </citation>
    <scope>NUCLEOTIDE SEQUENCE [LARGE SCALE GENOMIC DNA]</scope>
    <source>
        <strain evidence="3">SN15 / ATCC MYA-4574 / FGSC 10173)</strain>
    </source>
</reference>
<protein>
    <submittedName>
        <fullName evidence="2">Uncharacterized protein</fullName>
    </submittedName>
</protein>
<dbReference type="EMBL" id="CP069039">
    <property type="protein sequence ID" value="QRD04530.1"/>
    <property type="molecule type" value="Genomic_DNA"/>
</dbReference>
<proteinExistence type="predicted"/>
<name>A0A7U2FFX8_PHANO</name>
<dbReference type="AlphaFoldDB" id="A0A7U2FFX8"/>
<accession>A0A7U2FFX8</accession>
<feature type="compositionally biased region" description="Polar residues" evidence="1">
    <location>
        <begin position="40"/>
        <end position="54"/>
    </location>
</feature>
<gene>
    <name evidence="2" type="ORF">JI435_307050</name>
</gene>
<evidence type="ECO:0000313" key="3">
    <source>
        <dbReference type="Proteomes" id="UP000663193"/>
    </source>
</evidence>
<sequence>MFSGLPINIIHRYSIYCSLTPAMSSNATRGETCNPKPLANDTTKGIDSSQTKTFAPTPGQDAIDQAKFAEGEKMLVESVHGHGSYEEFLRKNGRPESD</sequence>
<evidence type="ECO:0000313" key="2">
    <source>
        <dbReference type="EMBL" id="QRD04530.1"/>
    </source>
</evidence>
<dbReference type="Proteomes" id="UP000663193">
    <property type="component" value="Chromosome 17"/>
</dbReference>
<evidence type="ECO:0000256" key="1">
    <source>
        <dbReference type="SAM" id="MobiDB-lite"/>
    </source>
</evidence>